<reference evidence="3" key="1">
    <citation type="journal article" date="2019" name="Int. J. Syst. Evol. Microbiol.">
        <title>The Global Catalogue of Microorganisms (GCM) 10K type strain sequencing project: providing services to taxonomists for standard genome sequencing and annotation.</title>
        <authorList>
            <consortium name="The Broad Institute Genomics Platform"/>
            <consortium name="The Broad Institute Genome Sequencing Center for Infectious Disease"/>
            <person name="Wu L."/>
            <person name="Ma J."/>
        </authorList>
    </citation>
    <scope>NUCLEOTIDE SEQUENCE [LARGE SCALE GENOMIC DNA]</scope>
    <source>
        <strain evidence="3">CGMCC 1.12125</strain>
    </source>
</reference>
<evidence type="ECO:0000313" key="2">
    <source>
        <dbReference type="EMBL" id="MFC4429764.1"/>
    </source>
</evidence>
<proteinExistence type="predicted"/>
<sequence>MAKARRSSPRRPLAVRCAWCDEPLPDPSMGRRYCSDAHRQAAYRARRRSVLQGSEVDQLRAQLRSLEDDRRLLELQLQGAESRAAEAARDAEQYATIWEGVVRSNGQLVSSLAASEEQAEKLRTELETSGVRHAYRYGYEKGHMDAGKQMSRREDVDDLTAYAQLAGHVEGYEDGSHGRPKLTIKDMLPRG</sequence>
<dbReference type="EMBL" id="JBHSEN010000001">
    <property type="protein sequence ID" value="MFC4429764.1"/>
    <property type="molecule type" value="Genomic_DNA"/>
</dbReference>
<keyword evidence="1" id="KW-0175">Coiled coil</keyword>
<protein>
    <submittedName>
        <fullName evidence="2">Uncharacterized protein</fullName>
    </submittedName>
</protein>
<organism evidence="2 3">
    <name type="scientific">Citricoccus alkalitolerans</name>
    <dbReference type="NCBI Taxonomy" id="246603"/>
    <lineage>
        <taxon>Bacteria</taxon>
        <taxon>Bacillati</taxon>
        <taxon>Actinomycetota</taxon>
        <taxon>Actinomycetes</taxon>
        <taxon>Micrococcales</taxon>
        <taxon>Micrococcaceae</taxon>
        <taxon>Citricoccus</taxon>
    </lineage>
</organism>
<name>A0ABV8XXV5_9MICC</name>
<keyword evidence="3" id="KW-1185">Reference proteome</keyword>
<evidence type="ECO:0000313" key="3">
    <source>
        <dbReference type="Proteomes" id="UP001595965"/>
    </source>
</evidence>
<gene>
    <name evidence="2" type="ORF">ACFO0K_08730</name>
</gene>
<dbReference type="RefSeq" id="WP_344227810.1">
    <property type="nucleotide sequence ID" value="NZ_BAAALH010000002.1"/>
</dbReference>
<feature type="coiled-coil region" evidence="1">
    <location>
        <begin position="56"/>
        <end position="90"/>
    </location>
</feature>
<evidence type="ECO:0000256" key="1">
    <source>
        <dbReference type="SAM" id="Coils"/>
    </source>
</evidence>
<dbReference type="Proteomes" id="UP001595965">
    <property type="component" value="Unassembled WGS sequence"/>
</dbReference>
<comment type="caution">
    <text evidence="2">The sequence shown here is derived from an EMBL/GenBank/DDBJ whole genome shotgun (WGS) entry which is preliminary data.</text>
</comment>
<accession>A0ABV8XXV5</accession>